<dbReference type="InterPro" id="IPR006016">
    <property type="entry name" value="UspA"/>
</dbReference>
<dbReference type="EMBL" id="MIJE01000011">
    <property type="protein sequence ID" value="OEF97354.1"/>
    <property type="molecule type" value="Genomic_DNA"/>
</dbReference>
<dbReference type="InterPro" id="IPR014729">
    <property type="entry name" value="Rossmann-like_a/b/a_fold"/>
</dbReference>
<organism evidence="3 4">
    <name type="scientific">Desulfuribacillus alkaliarsenatis</name>
    <dbReference type="NCBI Taxonomy" id="766136"/>
    <lineage>
        <taxon>Bacteria</taxon>
        <taxon>Bacillati</taxon>
        <taxon>Bacillota</taxon>
        <taxon>Desulfuribacillia</taxon>
        <taxon>Desulfuribacillales</taxon>
        <taxon>Desulfuribacillaceae</taxon>
        <taxon>Desulfuribacillus</taxon>
    </lineage>
</organism>
<dbReference type="Pfam" id="PF00582">
    <property type="entry name" value="Usp"/>
    <property type="match status" value="1"/>
</dbReference>
<protein>
    <submittedName>
        <fullName evidence="3">Universal stress protein</fullName>
    </submittedName>
</protein>
<evidence type="ECO:0000259" key="2">
    <source>
        <dbReference type="Pfam" id="PF00582"/>
    </source>
</evidence>
<dbReference type="AlphaFoldDB" id="A0A1E5G2Z9"/>
<dbReference type="RefSeq" id="WP_069642752.1">
    <property type="nucleotide sequence ID" value="NZ_MIJE01000011.1"/>
</dbReference>
<sequence>MYQKILLAADGSKHSLRAADRAISLAKLNEGSHIDVVYVVDSKTSKADALRQMDQFGVLEKRKERLKDTIERADNAGVSYEIKFLRGDPAASIIKHANENEFDVVVIGSRGLSSFQEFMLGSVSHKVAKNVQCPVMIVK</sequence>
<dbReference type="PANTHER" id="PTHR46268">
    <property type="entry name" value="STRESS RESPONSE PROTEIN NHAX"/>
    <property type="match status" value="1"/>
</dbReference>
<dbReference type="PRINTS" id="PR01438">
    <property type="entry name" value="UNVRSLSTRESS"/>
</dbReference>
<dbReference type="PANTHER" id="PTHR46268:SF6">
    <property type="entry name" value="UNIVERSAL STRESS PROTEIN UP12"/>
    <property type="match status" value="1"/>
</dbReference>
<name>A0A1E5G2Z9_9FIRM</name>
<dbReference type="OrthoDB" id="9777884at2"/>
<evidence type="ECO:0000313" key="4">
    <source>
        <dbReference type="Proteomes" id="UP000094296"/>
    </source>
</evidence>
<comment type="similarity">
    <text evidence="1">Belongs to the universal stress protein A family.</text>
</comment>
<dbReference type="Proteomes" id="UP000094296">
    <property type="component" value="Unassembled WGS sequence"/>
</dbReference>
<dbReference type="InterPro" id="IPR006015">
    <property type="entry name" value="Universal_stress_UspA"/>
</dbReference>
<dbReference type="CDD" id="cd00293">
    <property type="entry name" value="USP-like"/>
    <property type="match status" value="1"/>
</dbReference>
<gene>
    <name evidence="3" type="ORF">BHF68_03850</name>
</gene>
<reference evidence="3 4" key="1">
    <citation type="submission" date="2016-09" db="EMBL/GenBank/DDBJ databases">
        <title>Draft genome sequence for the type strain of Desulfuribacillus alkaliarsenatis AHT28, an obligately anaerobic, sulfidogenic bacterium isolated from Russian soda lake sediments.</title>
        <authorList>
            <person name="Abin C.A."/>
            <person name="Hollibaugh J.T."/>
        </authorList>
    </citation>
    <scope>NUCLEOTIDE SEQUENCE [LARGE SCALE GENOMIC DNA]</scope>
    <source>
        <strain evidence="3 4">AHT28</strain>
    </source>
</reference>
<dbReference type="Gene3D" id="3.40.50.620">
    <property type="entry name" value="HUPs"/>
    <property type="match status" value="1"/>
</dbReference>
<accession>A0A1E5G2Z9</accession>
<dbReference type="SUPFAM" id="SSF52402">
    <property type="entry name" value="Adenine nucleotide alpha hydrolases-like"/>
    <property type="match status" value="1"/>
</dbReference>
<keyword evidence="4" id="KW-1185">Reference proteome</keyword>
<evidence type="ECO:0000256" key="1">
    <source>
        <dbReference type="ARBA" id="ARBA00008791"/>
    </source>
</evidence>
<dbReference type="STRING" id="766136.BHF68_03850"/>
<evidence type="ECO:0000313" key="3">
    <source>
        <dbReference type="EMBL" id="OEF97354.1"/>
    </source>
</evidence>
<proteinExistence type="inferred from homology"/>
<feature type="domain" description="UspA" evidence="2">
    <location>
        <begin position="1"/>
        <end position="139"/>
    </location>
</feature>
<comment type="caution">
    <text evidence="3">The sequence shown here is derived from an EMBL/GenBank/DDBJ whole genome shotgun (WGS) entry which is preliminary data.</text>
</comment>